<dbReference type="InterPro" id="IPR051319">
    <property type="entry name" value="Oligoribo/pAp-PDE_c-di-AMP_PDE"/>
</dbReference>
<sequence>MKNKVQLFKPIFYILIGTAAAMACLALARDVRLFYASASVLLLGISFALLKMLSINKELQYFLNQLGDQINSLQRDSMIEFPLPVLVSSPEGEILWFNDRCRAMLEDPDTAFGQDVSQVVGEIDYHAACPEKGFNIRYRDRMYSVYTSVAEEKRGGMVSFYFVDDNDLKKYTAEFFQTRPAVLSILIDNYEELVQSAKEDERSQAVSEVEYEVSRFVRQNDGMFIRVERDRFLAVIEERNMKQIVDGRFEILDRVRGIVAGDRMPATLSIGVARDGGSFLESEKMARQALDMALGRGGDQAAIKTQNGYDFFGGVAKGVEKRTKVKTRIVATALCELIENSERVIVMGHRFADMDSFGAAVGMLKLARNMGKPAVVAISHDKNLVQPLYRKMEENGYTDAFYEPKDLIEGVTDKTLLIVVDTHIEYMLESPELYRQCKNVVVIDHHRKMVGHIDNAVIFYHEPYASSASEMVTELAQYFNTKQQLGRVEAEAVLAGIMLDTKNFIIGTGARTFEAAAYLRKLGADMVEVRKLFSTSMDDYQNRSKLVSSAEIYRGCAIASSSAGVGDIKIVAPQAADELLSISDVDASFVLYEYDGGVSMSARSLGAMNVQLIMEALGGGGHQTMAGAQLAGVSMENARQQLLEAIDNFYDKRS</sequence>
<dbReference type="InterPro" id="IPR043128">
    <property type="entry name" value="Rev_trsase/Diguanyl_cyclase"/>
</dbReference>
<protein>
    <recommendedName>
        <fullName evidence="1">Cyclic-di-AMP phosphodiesterase</fullName>
        <ecNumber evidence="1">3.1.4.-</ecNumber>
    </recommendedName>
</protein>
<dbReference type="PROSITE" id="PS50887">
    <property type="entry name" value="GGDEF"/>
    <property type="match status" value="1"/>
</dbReference>
<keyword evidence="2" id="KW-0479">Metal-binding</keyword>
<comment type="similarity">
    <text evidence="1">Belongs to the GdpP/PdeA phosphodiesterase family.</text>
</comment>
<dbReference type="PANTHER" id="PTHR47618:SF2">
    <property type="entry name" value="CYCLIC-DI-AMP PHOSPHODIESTERASE GDPP"/>
    <property type="match status" value="1"/>
</dbReference>
<comment type="cofactor">
    <cofactor evidence="2">
        <name>Mn(2+)</name>
        <dbReference type="ChEBI" id="CHEBI:29035"/>
    </cofactor>
    <text evidence="2">For phosphodiesterase activity, probably binds 2 Mn(2+) per subunit.</text>
</comment>
<dbReference type="GO" id="GO:0016787">
    <property type="term" value="F:hydrolase activity"/>
    <property type="evidence" value="ECO:0007669"/>
    <property type="project" value="UniProtKB-UniRule"/>
</dbReference>
<dbReference type="EMBL" id="CACRSL010000003">
    <property type="protein sequence ID" value="VYS73585.1"/>
    <property type="molecule type" value="Genomic_DNA"/>
</dbReference>
<name>A0A6N2R0M5_9FIRM</name>
<dbReference type="Gene3D" id="3.90.1640.10">
    <property type="entry name" value="inorganic pyrophosphatase (n-terminal core)"/>
    <property type="match status" value="1"/>
</dbReference>
<keyword evidence="1 3" id="KW-0472">Membrane</keyword>
<feature type="transmembrane region" description="Helical" evidence="3">
    <location>
        <begin position="7"/>
        <end position="28"/>
    </location>
</feature>
<dbReference type="PROSITE" id="PS51257">
    <property type="entry name" value="PROKAR_LIPOPROTEIN"/>
    <property type="match status" value="1"/>
</dbReference>
<keyword evidence="3" id="KW-1133">Transmembrane helix</keyword>
<evidence type="ECO:0000313" key="5">
    <source>
        <dbReference type="EMBL" id="VYS73585.1"/>
    </source>
</evidence>
<feature type="binding site" evidence="2">
    <location>
        <position position="445"/>
    </location>
    <ligand>
        <name>Mn(2+)</name>
        <dbReference type="ChEBI" id="CHEBI:29035"/>
        <label>2</label>
    </ligand>
</feature>
<dbReference type="Pfam" id="PF24898">
    <property type="entry name" value="GGDEF_GdpP"/>
    <property type="match status" value="1"/>
</dbReference>
<evidence type="ECO:0000256" key="3">
    <source>
        <dbReference type="SAM" id="Phobius"/>
    </source>
</evidence>
<dbReference type="Pfam" id="PF01368">
    <property type="entry name" value="DHH"/>
    <property type="match status" value="1"/>
</dbReference>
<organism evidence="5">
    <name type="scientific">uncultured Anaerotruncus sp</name>
    <dbReference type="NCBI Taxonomy" id="905011"/>
    <lineage>
        <taxon>Bacteria</taxon>
        <taxon>Bacillati</taxon>
        <taxon>Bacillota</taxon>
        <taxon>Clostridia</taxon>
        <taxon>Eubacteriales</taxon>
        <taxon>Oscillospiraceae</taxon>
        <taxon>Anaerotruncus</taxon>
        <taxon>environmental samples</taxon>
    </lineage>
</organism>
<evidence type="ECO:0000256" key="1">
    <source>
        <dbReference type="PIRNR" id="PIRNR026583"/>
    </source>
</evidence>
<dbReference type="InterPro" id="IPR014528">
    <property type="entry name" value="GdpP/PdeA"/>
</dbReference>
<feature type="binding site" evidence="2">
    <location>
        <position position="500"/>
    </location>
    <ligand>
        <name>Mn(2+)</name>
        <dbReference type="ChEBI" id="CHEBI:29035"/>
        <label>2</label>
    </ligand>
</feature>
<keyword evidence="1" id="KW-1003">Cell membrane</keyword>
<comment type="subcellular location">
    <subcellularLocation>
        <location evidence="1">Cell membrane</location>
    </subcellularLocation>
</comment>
<dbReference type="InterPro" id="IPR000160">
    <property type="entry name" value="GGDEF_dom"/>
</dbReference>
<dbReference type="InterPro" id="IPR001667">
    <property type="entry name" value="DDH_dom"/>
</dbReference>
<dbReference type="Gene3D" id="3.10.310.30">
    <property type="match status" value="1"/>
</dbReference>
<feature type="transmembrane region" description="Helical" evidence="3">
    <location>
        <begin position="34"/>
        <end position="53"/>
    </location>
</feature>
<gene>
    <name evidence="5" type="primary">nrnA_1</name>
    <name evidence="5" type="ORF">AULFYP135_00092</name>
</gene>
<comment type="function">
    <text evidence="1">Has phosphodiesterase (PDE) activity against cyclic-di-AMP (c-di-AMP).</text>
</comment>
<evidence type="ECO:0000259" key="4">
    <source>
        <dbReference type="PROSITE" id="PS50887"/>
    </source>
</evidence>
<feature type="binding site" evidence="2">
    <location>
        <position position="353"/>
    </location>
    <ligand>
        <name>Mn(2+)</name>
        <dbReference type="ChEBI" id="CHEBI:29035"/>
        <label>1</label>
    </ligand>
</feature>
<dbReference type="EC" id="3.1.4.-" evidence="1"/>
<reference evidence="5" key="1">
    <citation type="submission" date="2019-11" db="EMBL/GenBank/DDBJ databases">
        <authorList>
            <person name="Feng L."/>
        </authorList>
    </citation>
    <scope>NUCLEOTIDE SEQUENCE</scope>
    <source>
        <strain evidence="5">AundefinedLFYP135</strain>
    </source>
</reference>
<dbReference type="GO" id="GO:0046872">
    <property type="term" value="F:metal ion binding"/>
    <property type="evidence" value="ECO:0007669"/>
    <property type="project" value="UniProtKB-KW"/>
</dbReference>
<keyword evidence="3" id="KW-0812">Transmembrane</keyword>
<feature type="binding site" evidence="2">
    <location>
        <position position="421"/>
    </location>
    <ligand>
        <name>Mn(2+)</name>
        <dbReference type="ChEBI" id="CHEBI:29035"/>
        <label>2</label>
    </ligand>
</feature>
<dbReference type="GO" id="GO:0005886">
    <property type="term" value="C:plasma membrane"/>
    <property type="evidence" value="ECO:0007669"/>
    <property type="project" value="UniProtKB-SubCell"/>
</dbReference>
<evidence type="ECO:0000256" key="2">
    <source>
        <dbReference type="PIRSR" id="PIRSR026583-50"/>
    </source>
</evidence>
<dbReference type="PIRSF" id="PIRSF026583">
    <property type="entry name" value="YybT"/>
    <property type="match status" value="1"/>
</dbReference>
<dbReference type="Gene3D" id="3.30.70.270">
    <property type="match status" value="1"/>
</dbReference>
<dbReference type="AlphaFoldDB" id="A0A6N2R0M5"/>
<dbReference type="InterPro" id="IPR038763">
    <property type="entry name" value="DHH_sf"/>
</dbReference>
<feature type="binding site" evidence="2">
    <location>
        <position position="421"/>
    </location>
    <ligand>
        <name>Mn(2+)</name>
        <dbReference type="ChEBI" id="CHEBI:29035"/>
        <label>1</label>
    </ligand>
</feature>
<feature type="binding site" evidence="2">
    <location>
        <position position="355"/>
    </location>
    <ligand>
        <name>Mn(2+)</name>
        <dbReference type="ChEBI" id="CHEBI:29035"/>
        <label>2</label>
    </ligand>
</feature>
<comment type="catalytic activity">
    <reaction evidence="1">
        <text>3',3'-c-di-AMP + H2O = 5'-O-phosphonoadenylyl-(3'-&gt;5')-adenosine + H(+)</text>
        <dbReference type="Rhea" id="RHEA:54420"/>
        <dbReference type="ChEBI" id="CHEBI:15377"/>
        <dbReference type="ChEBI" id="CHEBI:15378"/>
        <dbReference type="ChEBI" id="CHEBI:71500"/>
        <dbReference type="ChEBI" id="CHEBI:138171"/>
    </reaction>
</comment>
<accession>A0A6N2R0M5</accession>
<dbReference type="FunFam" id="3.90.1640.10:FF:000002">
    <property type="entry name" value="Cyclic-di-AMP phosphodiesterase"/>
    <property type="match status" value="1"/>
</dbReference>
<keyword evidence="1 5" id="KW-0378">Hydrolase</keyword>
<dbReference type="Pfam" id="PF02272">
    <property type="entry name" value="DHHA1"/>
    <property type="match status" value="1"/>
</dbReference>
<dbReference type="GO" id="GO:0003676">
    <property type="term" value="F:nucleic acid binding"/>
    <property type="evidence" value="ECO:0007669"/>
    <property type="project" value="UniProtKB-UniRule"/>
</dbReference>
<dbReference type="InterPro" id="IPR003156">
    <property type="entry name" value="DHHA1_dom"/>
</dbReference>
<dbReference type="Gene3D" id="3.30.450.20">
    <property type="entry name" value="PAS domain"/>
    <property type="match status" value="1"/>
</dbReference>
<feature type="domain" description="GGDEF" evidence="4">
    <location>
        <begin position="178"/>
        <end position="306"/>
    </location>
</feature>
<dbReference type="SUPFAM" id="SSF64182">
    <property type="entry name" value="DHH phosphoesterases"/>
    <property type="match status" value="1"/>
</dbReference>
<keyword evidence="2" id="KW-0464">Manganese</keyword>
<dbReference type="PANTHER" id="PTHR47618">
    <property type="entry name" value="BIFUNCTIONAL OLIGORIBONUCLEASE AND PAP PHOSPHATASE NRNA"/>
    <property type="match status" value="1"/>
</dbReference>
<proteinExistence type="inferred from homology"/>
<feature type="binding site" evidence="2">
    <location>
        <position position="349"/>
    </location>
    <ligand>
        <name>Mn(2+)</name>
        <dbReference type="ChEBI" id="CHEBI:29035"/>
        <label>1</label>
    </ligand>
</feature>